<dbReference type="EMBL" id="CDMZ01001651">
    <property type="protein sequence ID" value="CEM35680.1"/>
    <property type="molecule type" value="Genomic_DNA"/>
</dbReference>
<sequence>MSTDDSCWDVWDWFFMKRQGRTSSDEESSDSSSLDSSSDRSGRGQLAVVSFVHGSGPSSFGVLFYACRTSPLLFDFLVRPPCSPAAPFPHSDKQEASRWVWGTSQCSRVCVVTTVGRMGFSSNGFAQETKTGGPADEYEGGRERGGNGAEEEEAKGKEEEEEEEKEEDEKQEEENEAAEEEEDQKAEDDAYEEEEEEDEEEEEF</sequence>
<feature type="compositionally biased region" description="Acidic residues" evidence="1">
    <location>
        <begin position="149"/>
        <end position="204"/>
    </location>
</feature>
<protein>
    <submittedName>
        <fullName evidence="2">Uncharacterized protein</fullName>
    </submittedName>
</protein>
<accession>A0A0G4GX92</accession>
<organism evidence="2">
    <name type="scientific">Chromera velia CCMP2878</name>
    <dbReference type="NCBI Taxonomy" id="1169474"/>
    <lineage>
        <taxon>Eukaryota</taxon>
        <taxon>Sar</taxon>
        <taxon>Alveolata</taxon>
        <taxon>Colpodellida</taxon>
        <taxon>Chromeraceae</taxon>
        <taxon>Chromera</taxon>
    </lineage>
</organism>
<proteinExistence type="predicted"/>
<evidence type="ECO:0000313" key="2">
    <source>
        <dbReference type="EMBL" id="CEM35680.1"/>
    </source>
</evidence>
<name>A0A0G4GX92_9ALVE</name>
<dbReference type="VEuPathDB" id="CryptoDB:Cvel_23776"/>
<feature type="compositionally biased region" description="Polar residues" evidence="1">
    <location>
        <begin position="121"/>
        <end position="130"/>
    </location>
</feature>
<dbReference type="AlphaFoldDB" id="A0A0G4GX92"/>
<gene>
    <name evidence="2" type="ORF">Cvel_23776</name>
</gene>
<evidence type="ECO:0000256" key="1">
    <source>
        <dbReference type="SAM" id="MobiDB-lite"/>
    </source>
</evidence>
<feature type="region of interest" description="Disordered" evidence="1">
    <location>
        <begin position="121"/>
        <end position="204"/>
    </location>
</feature>
<reference evidence="2" key="1">
    <citation type="submission" date="2014-11" db="EMBL/GenBank/DDBJ databases">
        <authorList>
            <person name="Otto D Thomas"/>
            <person name="Naeem Raeece"/>
        </authorList>
    </citation>
    <scope>NUCLEOTIDE SEQUENCE</scope>
</reference>
<feature type="region of interest" description="Disordered" evidence="1">
    <location>
        <begin position="20"/>
        <end position="41"/>
    </location>
</feature>